<reference evidence="1 2" key="1">
    <citation type="journal article" date="2022" name="New Phytol.">
        <title>Ecological generalism drives hyperdiversity of secondary metabolite gene clusters in xylarialean endophytes.</title>
        <authorList>
            <person name="Franco M.E.E."/>
            <person name="Wisecaver J.H."/>
            <person name="Arnold A.E."/>
            <person name="Ju Y.M."/>
            <person name="Slot J.C."/>
            <person name="Ahrendt S."/>
            <person name="Moore L.P."/>
            <person name="Eastman K.E."/>
            <person name="Scott K."/>
            <person name="Konkel Z."/>
            <person name="Mondo S.J."/>
            <person name="Kuo A."/>
            <person name="Hayes R.D."/>
            <person name="Haridas S."/>
            <person name="Andreopoulos B."/>
            <person name="Riley R."/>
            <person name="LaButti K."/>
            <person name="Pangilinan J."/>
            <person name="Lipzen A."/>
            <person name="Amirebrahimi M."/>
            <person name="Yan J."/>
            <person name="Adam C."/>
            <person name="Keymanesh K."/>
            <person name="Ng V."/>
            <person name="Louie K."/>
            <person name="Northen T."/>
            <person name="Drula E."/>
            <person name="Henrissat B."/>
            <person name="Hsieh H.M."/>
            <person name="Youens-Clark K."/>
            <person name="Lutzoni F."/>
            <person name="Miadlikowska J."/>
            <person name="Eastwood D.C."/>
            <person name="Hamelin R.C."/>
            <person name="Grigoriev I.V."/>
            <person name="U'Ren J.M."/>
        </authorList>
    </citation>
    <scope>NUCLEOTIDE SEQUENCE [LARGE SCALE GENOMIC DNA]</scope>
    <source>
        <strain evidence="1 2">ER1909</strain>
    </source>
</reference>
<gene>
    <name evidence="1" type="ORF">F4821DRAFT_256868</name>
</gene>
<evidence type="ECO:0000313" key="1">
    <source>
        <dbReference type="EMBL" id="KAI6089444.1"/>
    </source>
</evidence>
<accession>A0ACC0DA08</accession>
<evidence type="ECO:0000313" key="2">
    <source>
        <dbReference type="Proteomes" id="UP001497680"/>
    </source>
</evidence>
<dbReference type="Proteomes" id="UP001497680">
    <property type="component" value="Unassembled WGS sequence"/>
</dbReference>
<sequence>MSRSGEPGVSASTDEIQRITNESDQTLAGVSKIFRDALDSFVKNLSQTEKKDFSEHKDAQSVIDAFQTITEKHPIHHSRLTNASRKFQHLVNRLQPYFDVIDTFIQAKPEYMALVWGSLKMIFKLSSNYVNFLDKMADIFGNISEQLPIYEEYVSFIREQAAVRSEAYTRLERALGYLYADILGFCYSAYALFAKPTPGFATRIRLVSRLIWQPFDVKYAAFMSRIRQHKDLLGLEWQLASTKEIVWQLKRYEEWFTTNTPQPLDVGREERERTERTQILKRVEELKAWINPPRWTERLEEARKKRTPDTGDWIIDNELYQRWKRFDREPDRAPELRILTIRGKVGYGKTTLCSVLVDDLGSYAIDAECATTHTGHSVIFYFFDQRSDNTNAPIDAIRAMLAQLIHLHRLDKYAVDIASIIFMKNETGQTTANFEEVLAVLRMLLDHLEFTYLVFDGIDKCSNPQELLGILEGIAKQSKTSALLLIGRPSFPLPANFSVRIDLDPNQLQHSNDMGKFLRPLLQELPDECLFLEELDLNETVDKITKRASGIFLWAKLLIDYLKLPSFTTHERVDIIDNLSSLPTLDSLYQMIFVNLESRFPGASLNRVSRLFQLVAYASRPLRLVELHHAMSIPFNSQQTLLDLIPDIVESIGPLSGSLIELSVDGRAQFIHVSAQEYFFVASSRRDQGVTSSRLFTNRELASRNIAASCLSYIIHTVPSKPLSGSSQVRPNALVIKRKYPFLEYSTASWGNHFSDSFQELRGKAESTTSGDVTWLQLSHLLRTFLGRESTTTLWIEASWLFKKRPVAPQLPSFDSIRSIQTEHPEALRLICEARKPLENLSKDLETLREFWSHVLIGEPNEMWQPSISAFTKSPFWISTNKARVTDVPLFQAGPKEFIVIRSQLSRDGTCMGVVKLIPTKQWLDKGKPGRNDQEHGQHSGDDDISCKTPDNWIARYELWCLVSNSFIKAVEINLSDEDMRPFVMLPPAANTNKFWRVGLESTVSLPLSISDDLRMMIIINTIILIQIDEPRNKSKNGQAAFNYQVLNINDLGEFYRMKFSPSNKYLAIIHRDLAAEFRPYNQPWILQIFRNENHSSEQMAAPKYIFIKALGFSTDAFMSPLRGVAFHPSAPRLAFAQYLDCVSETYLWDFEEPFNGRPNPFAIHDPPIIDPVFSDDGCYLYGTGTLSTGSAGQPLVFKLPAPIEPECMPPLGSDEAQCLQETIGQSQSQSLASFHNAVLELAAQPQPPVQRANVLSFGKDAGGVAYMSRLCKLTKEGAVVLTTLGLDGQLRNETLSRLPKEAQRCDVSVIHGLSATPGMKDAVRIVLDRSSREFYSHEDLITAPPAVVEQERDSIPSYVTTIKLDSQQVPPALLEPLRENNSKGVSEIGNEIEPLSL</sequence>
<proteinExistence type="predicted"/>
<protein>
    <submittedName>
        <fullName evidence="1">Uncharacterized protein</fullName>
    </submittedName>
</protein>
<dbReference type="EMBL" id="MU394295">
    <property type="protein sequence ID" value="KAI6089444.1"/>
    <property type="molecule type" value="Genomic_DNA"/>
</dbReference>
<name>A0ACC0DA08_9PEZI</name>
<organism evidence="1 2">
    <name type="scientific">Hypoxylon rubiginosum</name>
    <dbReference type="NCBI Taxonomy" id="110542"/>
    <lineage>
        <taxon>Eukaryota</taxon>
        <taxon>Fungi</taxon>
        <taxon>Dikarya</taxon>
        <taxon>Ascomycota</taxon>
        <taxon>Pezizomycotina</taxon>
        <taxon>Sordariomycetes</taxon>
        <taxon>Xylariomycetidae</taxon>
        <taxon>Xylariales</taxon>
        <taxon>Hypoxylaceae</taxon>
        <taxon>Hypoxylon</taxon>
    </lineage>
</organism>
<comment type="caution">
    <text evidence="1">The sequence shown here is derived from an EMBL/GenBank/DDBJ whole genome shotgun (WGS) entry which is preliminary data.</text>
</comment>
<keyword evidence="2" id="KW-1185">Reference proteome</keyword>